<evidence type="ECO:0000256" key="2">
    <source>
        <dbReference type="ARBA" id="ARBA00022723"/>
    </source>
</evidence>
<dbReference type="InterPro" id="IPR036412">
    <property type="entry name" value="HAD-like_sf"/>
</dbReference>
<dbReference type="SUPFAM" id="SSF56784">
    <property type="entry name" value="HAD-like"/>
    <property type="match status" value="1"/>
</dbReference>
<keyword evidence="3 5" id="KW-0378">Hydrolase</keyword>
<comment type="cofactor">
    <cofactor evidence="1">
        <name>Mg(2+)</name>
        <dbReference type="ChEBI" id="CHEBI:18420"/>
    </cofactor>
</comment>
<dbReference type="GO" id="GO:0016791">
    <property type="term" value="F:phosphatase activity"/>
    <property type="evidence" value="ECO:0007669"/>
    <property type="project" value="TreeGrafter"/>
</dbReference>
<dbReference type="GO" id="GO:0046872">
    <property type="term" value="F:metal ion binding"/>
    <property type="evidence" value="ECO:0007669"/>
    <property type="project" value="UniProtKB-KW"/>
</dbReference>
<dbReference type="PANTHER" id="PTHR46470">
    <property type="entry name" value="N-ACYLNEURAMINATE-9-PHOSPHATASE"/>
    <property type="match status" value="1"/>
</dbReference>
<reference evidence="5 6" key="1">
    <citation type="submission" date="2020-02" db="EMBL/GenBank/DDBJ databases">
        <title>complete genome sequence of Rhodobacteraceae bacterium.</title>
        <authorList>
            <person name="Park J."/>
            <person name="Kim Y.-S."/>
            <person name="Kim K.-H."/>
        </authorList>
    </citation>
    <scope>NUCLEOTIDE SEQUENCE [LARGE SCALE GENOMIC DNA]</scope>
    <source>
        <strain evidence="5 6">RR4-56</strain>
    </source>
</reference>
<dbReference type="EMBL" id="CP049056">
    <property type="protein sequence ID" value="QIE56138.1"/>
    <property type="molecule type" value="Genomic_DNA"/>
</dbReference>
<evidence type="ECO:0000256" key="3">
    <source>
        <dbReference type="ARBA" id="ARBA00022801"/>
    </source>
</evidence>
<evidence type="ECO:0000313" key="5">
    <source>
        <dbReference type="EMBL" id="QIE56138.1"/>
    </source>
</evidence>
<sequence length="703" mass="76717">MIMIESFIAFFEARILPWETARRGRRHAAGLTPDDGGAITTLAAVAERLGGAKVVSFDLFDTLLLRRGLSPEATHRKTAGMARLIGGAAAGEAIFAARHQLSGLMKARMIAEGSGDEPPLISIFREALTGAGFRGDAAAAAARLVAFEAESEAQGIVAAPGVAKLLRGLRANRLKVIAVTDMYFHRPEIELILTRAGLRDLFDEVFVSADLGWTKRGGKIFPLVAGRLGVAPEDILHVGDRPDSDVAPARAAGWRALHYLDRAGVADTTAAHLAESYVPSPGLRRRRLAAAYDIAADGPLGAPERIVDQLVGPAVGLLALRALTFAQRRGAARLYHLTRDASIIGEIAEAALARHPHLAEDGLRIVELAINRALGARLQVRRAADLWRLGPLTSYIAKEPFSVAALARAFDLPESAFTGRLRGASGPELQQAFRDGVDTEPLLQALDAGRNVVETYLEAQGLLAAAPSVAVDIGYSGTFAVQLAPLLFDRPAPGRSIDFLFLMTSRYFNGNTRRVHPETRIHPGLVLDHRRRSSRWATWNFSWIEPFLVDPERGRLLGYEAGEPVFAPSPHDDATRAALLKLRARIRARALRFIDDFHGAPGDLEEVAALLQRRFSRFAGRPRRAEMRALRALAHQTGQVEIALRDPTRRVNPLRLLSELQDMKMSDNWTQGSLTRSGLGFVNAVMADRPERDRRADTRAMWD</sequence>
<dbReference type="InterPro" id="IPR051400">
    <property type="entry name" value="HAD-like_hydrolase"/>
</dbReference>
<keyword evidence="4" id="KW-0460">Magnesium</keyword>
<evidence type="ECO:0000256" key="4">
    <source>
        <dbReference type="ARBA" id="ARBA00022842"/>
    </source>
</evidence>
<name>A0A7L5BZ81_9RHOB</name>
<evidence type="ECO:0000256" key="1">
    <source>
        <dbReference type="ARBA" id="ARBA00001946"/>
    </source>
</evidence>
<dbReference type="InterPro" id="IPR006439">
    <property type="entry name" value="HAD-SF_hydro_IA"/>
</dbReference>
<dbReference type="InterPro" id="IPR023214">
    <property type="entry name" value="HAD_sf"/>
</dbReference>
<protein>
    <submittedName>
        <fullName evidence="5">HAD family hydrolase</fullName>
    </submittedName>
</protein>
<accession>A0A7L5BZ81</accession>
<dbReference type="Pfam" id="PF00702">
    <property type="entry name" value="Hydrolase"/>
    <property type="match status" value="1"/>
</dbReference>
<dbReference type="Gene3D" id="1.20.120.1600">
    <property type="match status" value="1"/>
</dbReference>
<dbReference type="GO" id="GO:0044281">
    <property type="term" value="P:small molecule metabolic process"/>
    <property type="evidence" value="ECO:0007669"/>
    <property type="project" value="UniProtKB-ARBA"/>
</dbReference>
<dbReference type="NCBIfam" id="TIGR01549">
    <property type="entry name" value="HAD-SF-IA-v1"/>
    <property type="match status" value="1"/>
</dbReference>
<keyword evidence="6" id="KW-1185">Reference proteome</keyword>
<dbReference type="Proteomes" id="UP000503336">
    <property type="component" value="Chromosome"/>
</dbReference>
<proteinExistence type="predicted"/>
<dbReference type="KEGG" id="hdh:G5B40_12115"/>
<organism evidence="5 6">
    <name type="scientific">Pikeienuella piscinae</name>
    <dbReference type="NCBI Taxonomy" id="2748098"/>
    <lineage>
        <taxon>Bacteria</taxon>
        <taxon>Pseudomonadati</taxon>
        <taxon>Pseudomonadota</taxon>
        <taxon>Alphaproteobacteria</taxon>
        <taxon>Rhodobacterales</taxon>
        <taxon>Paracoccaceae</taxon>
        <taxon>Pikeienuella</taxon>
    </lineage>
</organism>
<dbReference type="Gene3D" id="3.40.50.1000">
    <property type="entry name" value="HAD superfamily/HAD-like"/>
    <property type="match status" value="1"/>
</dbReference>
<dbReference type="AlphaFoldDB" id="A0A7L5BZ81"/>
<dbReference type="PANTHER" id="PTHR46470:SF2">
    <property type="entry name" value="GLYCERALDEHYDE 3-PHOSPHATE PHOSPHATASE"/>
    <property type="match status" value="1"/>
</dbReference>
<gene>
    <name evidence="5" type="ORF">G5B40_12115</name>
</gene>
<keyword evidence="2" id="KW-0479">Metal-binding</keyword>
<evidence type="ECO:0000313" key="6">
    <source>
        <dbReference type="Proteomes" id="UP000503336"/>
    </source>
</evidence>